<organism evidence="1">
    <name type="scientific">Oryza sativa subsp. japonica</name>
    <name type="common">Rice</name>
    <dbReference type="NCBI Taxonomy" id="39947"/>
    <lineage>
        <taxon>Eukaryota</taxon>
        <taxon>Viridiplantae</taxon>
        <taxon>Streptophyta</taxon>
        <taxon>Embryophyta</taxon>
        <taxon>Tracheophyta</taxon>
        <taxon>Spermatophyta</taxon>
        <taxon>Magnoliopsida</taxon>
        <taxon>Liliopsida</taxon>
        <taxon>Poales</taxon>
        <taxon>Poaceae</taxon>
        <taxon>BOP clade</taxon>
        <taxon>Oryzoideae</taxon>
        <taxon>Oryzeae</taxon>
        <taxon>Oryzinae</taxon>
        <taxon>Oryza</taxon>
        <taxon>Oryza sativa</taxon>
    </lineage>
</organism>
<sequence>MVPGHHGFKCTKLLKFFKIFKLVILKTTSTITIKILSDFGLGKASVRHSDLDLRFTAIGYHVSILRTGTIFFNSAASEDHQF</sequence>
<reference evidence="1" key="1">
    <citation type="submission" date="2001-05" db="EMBL/GenBank/DDBJ databases">
        <title>Oryza sativa (japonica cultivar-group) genomic DNA, chromosome 1, BAC clone:OSJNBb0008G24.</title>
        <authorList>
            <person name="Sasaki T."/>
            <person name="Matsumoto T."/>
            <person name="Yamamoto K."/>
        </authorList>
    </citation>
    <scope>NUCLEOTIDE SEQUENCE</scope>
</reference>
<dbReference type="AlphaFoldDB" id="Q7F2J5"/>
<protein>
    <submittedName>
        <fullName evidence="1">OSJNBb0008G24.15 protein</fullName>
    </submittedName>
</protein>
<dbReference type="EMBL" id="AP003566">
    <property type="protein sequence ID" value="BAB86545.1"/>
    <property type="molecule type" value="Genomic_DNA"/>
</dbReference>
<evidence type="ECO:0000313" key="1">
    <source>
        <dbReference type="EMBL" id="BAB86545.1"/>
    </source>
</evidence>
<name>Q7F2J5_ORYSJ</name>
<accession>Q7F2J5</accession>
<gene>
    <name evidence="1" type="primary">OSJNBb0008G24.15</name>
</gene>
<proteinExistence type="predicted"/>